<feature type="transmembrane region" description="Helical" evidence="5">
    <location>
        <begin position="119"/>
        <end position="144"/>
    </location>
</feature>
<proteinExistence type="predicted"/>
<feature type="transmembrane region" description="Helical" evidence="5">
    <location>
        <begin position="88"/>
        <end position="107"/>
    </location>
</feature>
<evidence type="ECO:0000256" key="3">
    <source>
        <dbReference type="ARBA" id="ARBA00022989"/>
    </source>
</evidence>
<feature type="transmembrane region" description="Helical" evidence="5">
    <location>
        <begin position="64"/>
        <end position="81"/>
    </location>
</feature>
<evidence type="ECO:0000256" key="2">
    <source>
        <dbReference type="ARBA" id="ARBA00022692"/>
    </source>
</evidence>
<dbReference type="EMBL" id="JACHIB010000011">
    <property type="protein sequence ID" value="MBB6084081.1"/>
    <property type="molecule type" value="Genomic_DNA"/>
</dbReference>
<feature type="transmembrane region" description="Helical" evidence="5">
    <location>
        <begin position="304"/>
        <end position="328"/>
    </location>
</feature>
<organism evidence="7 8">
    <name type="scientific">Castellaniella defragrans</name>
    <name type="common">Alcaligenes defragrans</name>
    <dbReference type="NCBI Taxonomy" id="75697"/>
    <lineage>
        <taxon>Bacteria</taxon>
        <taxon>Pseudomonadati</taxon>
        <taxon>Pseudomonadota</taxon>
        <taxon>Betaproteobacteria</taxon>
        <taxon>Burkholderiales</taxon>
        <taxon>Alcaligenaceae</taxon>
        <taxon>Castellaniella</taxon>
    </lineage>
</organism>
<keyword evidence="2 5" id="KW-0812">Transmembrane</keyword>
<dbReference type="EC" id="2.4.1.-" evidence="7"/>
<name>A0A7W9WNS8_CASDE</name>
<keyword evidence="4 5" id="KW-0472">Membrane</keyword>
<dbReference type="RefSeq" id="WP_170288456.1">
    <property type="nucleotide sequence ID" value="NZ_JACHIB010000011.1"/>
</dbReference>
<comment type="subcellular location">
    <subcellularLocation>
        <location evidence="1">Membrane</location>
        <topology evidence="1">Multi-pass membrane protein</topology>
    </subcellularLocation>
</comment>
<keyword evidence="7" id="KW-0808">Transferase</keyword>
<feature type="transmembrane region" description="Helical" evidence="5">
    <location>
        <begin position="156"/>
        <end position="172"/>
    </location>
</feature>
<evidence type="ECO:0000259" key="6">
    <source>
        <dbReference type="Pfam" id="PF04932"/>
    </source>
</evidence>
<evidence type="ECO:0000256" key="4">
    <source>
        <dbReference type="ARBA" id="ARBA00023136"/>
    </source>
</evidence>
<accession>A0A7W9WNS8</accession>
<feature type="transmembrane region" description="Helical" evidence="5">
    <location>
        <begin position="340"/>
        <end position="362"/>
    </location>
</feature>
<evidence type="ECO:0000256" key="1">
    <source>
        <dbReference type="ARBA" id="ARBA00004141"/>
    </source>
</evidence>
<evidence type="ECO:0000256" key="5">
    <source>
        <dbReference type="SAM" id="Phobius"/>
    </source>
</evidence>
<reference evidence="7 8" key="1">
    <citation type="submission" date="2020-08" db="EMBL/GenBank/DDBJ databases">
        <title>Genomic Encyclopedia of Type Strains, Phase IV (KMG-IV): sequencing the most valuable type-strain genomes for metagenomic binning, comparative biology and taxonomic classification.</title>
        <authorList>
            <person name="Goeker M."/>
        </authorList>
    </citation>
    <scope>NUCLEOTIDE SEQUENCE [LARGE SCALE GENOMIC DNA]</scope>
    <source>
        <strain evidence="7 8">DSM 12141</strain>
    </source>
</reference>
<feature type="transmembrane region" description="Helical" evidence="5">
    <location>
        <begin position="39"/>
        <end position="58"/>
    </location>
</feature>
<dbReference type="Pfam" id="PF04932">
    <property type="entry name" value="Wzy_C"/>
    <property type="match status" value="1"/>
</dbReference>
<feature type="transmembrane region" description="Helical" evidence="5">
    <location>
        <begin position="201"/>
        <end position="218"/>
    </location>
</feature>
<dbReference type="GO" id="GO:0016020">
    <property type="term" value="C:membrane"/>
    <property type="evidence" value="ECO:0007669"/>
    <property type="project" value="UniProtKB-SubCell"/>
</dbReference>
<keyword evidence="3 5" id="KW-1133">Transmembrane helix</keyword>
<sequence length="397" mass="43713">MFALPSGYSYGAALLLLASLIWLARRPPLAALQRPDRRLIAVLLAYFLVPSAMTLALGNSPSELDQYVRALLAIPVLLLLLHTPVRLAVLWTAIVIGVALSAPLAWWQVHVEHLERAAGFLNIIHFSNFSLVFTMYCAAGLCWAGTQGSRANPWRAAFLLGAACGLYSAIVGGSRGSWVAMPPTLLLFLFTFTTRNNWARLAAACTLCALLLAGLFAWPGSPLQQRYERAVEDITLYQSEQTDTSIGARFEMWRGALGNLQRRPVAGWNLQAYTEALRGQVAEGRVTPVVLQYSNNLHNNYLQAWVFTGLPGLLALLALYGLPLWHFGRRLRAPDTTARTLAFCGAGTVLSYACFSMSQVMLHRNNGIMFYLLAVVALWALMRQAEDREAPRPARPA</sequence>
<dbReference type="PANTHER" id="PTHR37422">
    <property type="entry name" value="TEICHURONIC ACID BIOSYNTHESIS PROTEIN TUAE"/>
    <property type="match status" value="1"/>
</dbReference>
<evidence type="ECO:0000313" key="7">
    <source>
        <dbReference type="EMBL" id="MBB6084081.1"/>
    </source>
</evidence>
<dbReference type="GO" id="GO:0016757">
    <property type="term" value="F:glycosyltransferase activity"/>
    <property type="evidence" value="ECO:0007669"/>
    <property type="project" value="UniProtKB-KW"/>
</dbReference>
<keyword evidence="7" id="KW-0436">Ligase</keyword>
<keyword evidence="7" id="KW-0328">Glycosyltransferase</keyword>
<feature type="transmembrane region" description="Helical" evidence="5">
    <location>
        <begin position="368"/>
        <end position="385"/>
    </location>
</feature>
<evidence type="ECO:0000313" key="8">
    <source>
        <dbReference type="Proteomes" id="UP000541136"/>
    </source>
</evidence>
<dbReference type="InterPro" id="IPR007016">
    <property type="entry name" value="O-antigen_ligase-rel_domated"/>
</dbReference>
<feature type="domain" description="O-antigen ligase-related" evidence="6">
    <location>
        <begin position="161"/>
        <end position="317"/>
    </location>
</feature>
<comment type="caution">
    <text evidence="7">The sequence shown here is derived from an EMBL/GenBank/DDBJ whole genome shotgun (WGS) entry which is preliminary data.</text>
</comment>
<feature type="transmembrane region" description="Helical" evidence="5">
    <location>
        <begin position="6"/>
        <end position="24"/>
    </location>
</feature>
<protein>
    <submittedName>
        <fullName evidence="7">O-antigen ligase</fullName>
        <ecNumber evidence="7">2.4.1.-</ecNumber>
    </submittedName>
</protein>
<dbReference type="Proteomes" id="UP000541136">
    <property type="component" value="Unassembled WGS sequence"/>
</dbReference>
<dbReference type="GO" id="GO:0016874">
    <property type="term" value="F:ligase activity"/>
    <property type="evidence" value="ECO:0007669"/>
    <property type="project" value="UniProtKB-KW"/>
</dbReference>
<dbReference type="AlphaFoldDB" id="A0A7W9WNS8"/>
<gene>
    <name evidence="7" type="ORF">HNR28_002126</name>
</gene>
<dbReference type="PANTHER" id="PTHR37422:SF17">
    <property type="entry name" value="O-ANTIGEN LIGASE"/>
    <property type="match status" value="1"/>
</dbReference>
<dbReference type="InterPro" id="IPR051533">
    <property type="entry name" value="WaaL-like"/>
</dbReference>